<protein>
    <recommendedName>
        <fullName evidence="2">TmcB/TmcC TPR repeats domain-containing protein</fullName>
    </recommendedName>
</protein>
<dbReference type="PANTHER" id="PTHR31600">
    <property type="entry name" value="TINY MACROCYSTS PROTEIN B-RELATED"/>
    <property type="match status" value="1"/>
</dbReference>
<gene>
    <name evidence="3" type="ORF">Agub_g8158</name>
</gene>
<keyword evidence="1" id="KW-0472">Membrane</keyword>
<dbReference type="Pfam" id="PF25474">
    <property type="entry name" value="TPR_TmcB"/>
    <property type="match status" value="1"/>
</dbReference>
<feature type="domain" description="TmcB/TmcC TPR repeats" evidence="2">
    <location>
        <begin position="318"/>
        <end position="439"/>
    </location>
</feature>
<name>A0AAD3HN08_9CHLO</name>
<keyword evidence="1" id="KW-1133">Transmembrane helix</keyword>
<dbReference type="EMBL" id="BMAR01000014">
    <property type="protein sequence ID" value="GFR46566.1"/>
    <property type="molecule type" value="Genomic_DNA"/>
</dbReference>
<dbReference type="AlphaFoldDB" id="A0AAD3HN08"/>
<feature type="transmembrane region" description="Helical" evidence="1">
    <location>
        <begin position="139"/>
        <end position="160"/>
    </location>
</feature>
<evidence type="ECO:0000256" key="1">
    <source>
        <dbReference type="SAM" id="Phobius"/>
    </source>
</evidence>
<dbReference type="InterPro" id="IPR057352">
    <property type="entry name" value="TPR_TmcB/C"/>
</dbReference>
<evidence type="ECO:0000313" key="4">
    <source>
        <dbReference type="Proteomes" id="UP001054857"/>
    </source>
</evidence>
<dbReference type="InterPro" id="IPR052994">
    <property type="entry name" value="Tiny_macrocysts_regulators"/>
</dbReference>
<feature type="non-terminal residue" evidence="3">
    <location>
        <position position="474"/>
    </location>
</feature>
<feature type="transmembrane region" description="Helical" evidence="1">
    <location>
        <begin position="172"/>
        <end position="193"/>
    </location>
</feature>
<keyword evidence="4" id="KW-1185">Reference proteome</keyword>
<sequence>FFQAFDVASLNLLQLGISCRYTGYVQPHLHFTLFPQYSCAKAPHILHAIVSGLCLMLFVAIALLLNMAEVEVNPKSRRPLALGHSGAEVAAFAIKVLLTLVNVFFGWRRVAACFYLVLSLALAYQYLRWSPHLVAWVNYLKTGVSTTVVWCAATLMLLVFEPGVKQQDRDHWSKLTTVLMLSGLAPAFGAGVLMSHGIIRRMTGGAIKSVTNAKPECQGKDLLDLNDPRDIEIVARCCRVWKDMYTLDPDGVNKALQLIQAGLAMFPASAYMVLLHANFMIDVLGVSQSGSRRIEDARKLNPGVMCRFMMFVRQQQATQKAAGHSANDGANMDLLGYVEYQRKQRMVLRLHREALQAMCNFWKALDVSTVSFTQLSKALGKIESSVSQAQAAYRVVLESYGNNPKLVRLYGKFLQNIKNDPWGASEYFAQADRLEEIKNTVSDGPLLPDGTPLGRMDEMDVAVLVLNSTGEIQM</sequence>
<dbReference type="Proteomes" id="UP001054857">
    <property type="component" value="Unassembled WGS sequence"/>
</dbReference>
<feature type="transmembrane region" description="Helical" evidence="1">
    <location>
        <begin position="45"/>
        <end position="68"/>
    </location>
</feature>
<accession>A0AAD3HN08</accession>
<keyword evidence="1" id="KW-0812">Transmembrane</keyword>
<evidence type="ECO:0000259" key="2">
    <source>
        <dbReference type="Pfam" id="PF25474"/>
    </source>
</evidence>
<reference evidence="3 4" key="1">
    <citation type="journal article" date="2021" name="Sci. Rep.">
        <title>Genome sequencing of the multicellular alga Astrephomene provides insights into convergent evolution of germ-soma differentiation.</title>
        <authorList>
            <person name="Yamashita S."/>
            <person name="Yamamoto K."/>
            <person name="Matsuzaki R."/>
            <person name="Suzuki S."/>
            <person name="Yamaguchi H."/>
            <person name="Hirooka S."/>
            <person name="Minakuchi Y."/>
            <person name="Miyagishima S."/>
            <person name="Kawachi M."/>
            <person name="Toyoda A."/>
            <person name="Nozaki H."/>
        </authorList>
    </citation>
    <scope>NUCLEOTIDE SEQUENCE [LARGE SCALE GENOMIC DNA]</scope>
    <source>
        <strain evidence="3 4">NIES-4017</strain>
    </source>
</reference>
<feature type="non-terminal residue" evidence="3">
    <location>
        <position position="1"/>
    </location>
</feature>
<feature type="transmembrane region" description="Helical" evidence="1">
    <location>
        <begin position="107"/>
        <end position="127"/>
    </location>
</feature>
<dbReference type="PANTHER" id="PTHR31600:SF2">
    <property type="entry name" value="GAMETE ENRICHED GENE 10 PROTEIN-RELATED"/>
    <property type="match status" value="1"/>
</dbReference>
<comment type="caution">
    <text evidence="3">The sequence shown here is derived from an EMBL/GenBank/DDBJ whole genome shotgun (WGS) entry which is preliminary data.</text>
</comment>
<evidence type="ECO:0000313" key="3">
    <source>
        <dbReference type="EMBL" id="GFR46566.1"/>
    </source>
</evidence>
<proteinExistence type="predicted"/>
<feature type="transmembrane region" description="Helical" evidence="1">
    <location>
        <begin position="80"/>
        <end position="101"/>
    </location>
</feature>
<organism evidence="3 4">
    <name type="scientific">Astrephomene gubernaculifera</name>
    <dbReference type="NCBI Taxonomy" id="47775"/>
    <lineage>
        <taxon>Eukaryota</taxon>
        <taxon>Viridiplantae</taxon>
        <taxon>Chlorophyta</taxon>
        <taxon>core chlorophytes</taxon>
        <taxon>Chlorophyceae</taxon>
        <taxon>CS clade</taxon>
        <taxon>Chlamydomonadales</taxon>
        <taxon>Astrephomenaceae</taxon>
        <taxon>Astrephomene</taxon>
    </lineage>
</organism>